<proteinExistence type="predicted"/>
<protein>
    <submittedName>
        <fullName evidence="2">Uncharacterized protein</fullName>
    </submittedName>
</protein>
<evidence type="ECO:0000313" key="3">
    <source>
        <dbReference type="Proteomes" id="UP000800093"/>
    </source>
</evidence>
<dbReference type="Proteomes" id="UP000800093">
    <property type="component" value="Unassembled WGS sequence"/>
</dbReference>
<organism evidence="2 3">
    <name type="scientific">Lojkania enalia</name>
    <dbReference type="NCBI Taxonomy" id="147567"/>
    <lineage>
        <taxon>Eukaryota</taxon>
        <taxon>Fungi</taxon>
        <taxon>Dikarya</taxon>
        <taxon>Ascomycota</taxon>
        <taxon>Pezizomycotina</taxon>
        <taxon>Dothideomycetes</taxon>
        <taxon>Pleosporomycetidae</taxon>
        <taxon>Pleosporales</taxon>
        <taxon>Pleosporales incertae sedis</taxon>
        <taxon>Lojkania</taxon>
    </lineage>
</organism>
<name>A0A9P4JXP7_9PLEO</name>
<comment type="caution">
    <text evidence="2">The sequence shown here is derived from an EMBL/GenBank/DDBJ whole genome shotgun (WGS) entry which is preliminary data.</text>
</comment>
<evidence type="ECO:0000313" key="2">
    <source>
        <dbReference type="EMBL" id="KAF2259059.1"/>
    </source>
</evidence>
<dbReference type="AlphaFoldDB" id="A0A9P4JXP7"/>
<gene>
    <name evidence="2" type="ORF">CC78DRAFT_586383</name>
</gene>
<keyword evidence="3" id="KW-1185">Reference proteome</keyword>
<sequence>MAVLSIASKRHRGIADRPTLRNEQPLIVRRPPSIASTVPNLRRSTPHSSNRPIQPSGSVHVSAHRRVLSDSLFFGVKVRVSALLAADTVSCFLILELGIRHPLGPYSGFRVTIELLHIRAP</sequence>
<feature type="region of interest" description="Disordered" evidence="1">
    <location>
        <begin position="36"/>
        <end position="57"/>
    </location>
</feature>
<dbReference type="EMBL" id="ML986723">
    <property type="protein sequence ID" value="KAF2259059.1"/>
    <property type="molecule type" value="Genomic_DNA"/>
</dbReference>
<reference evidence="3" key="1">
    <citation type="journal article" date="2020" name="Stud. Mycol.">
        <title>101 Dothideomycetes genomes: A test case for predicting lifestyles and emergence of pathogens.</title>
        <authorList>
            <person name="Haridas S."/>
            <person name="Albert R."/>
            <person name="Binder M."/>
            <person name="Bloem J."/>
            <person name="LaButti K."/>
            <person name="Salamov A."/>
            <person name="Andreopoulos B."/>
            <person name="Baker S."/>
            <person name="Barry K."/>
            <person name="Bills G."/>
            <person name="Bluhm B."/>
            <person name="Cannon C."/>
            <person name="Castanera R."/>
            <person name="Culley D."/>
            <person name="Daum C."/>
            <person name="Ezra D."/>
            <person name="Gonzalez J."/>
            <person name="Henrissat B."/>
            <person name="Kuo A."/>
            <person name="Liang C."/>
            <person name="Lipzen A."/>
            <person name="Lutzoni F."/>
            <person name="Magnuson J."/>
            <person name="Mondo S."/>
            <person name="Nolan M."/>
            <person name="Ohm R."/>
            <person name="Pangilinan J."/>
            <person name="Park H.-J."/>
            <person name="Ramirez L."/>
            <person name="Alfaro M."/>
            <person name="Sun H."/>
            <person name="Tritt A."/>
            <person name="Yoshinaga Y."/>
            <person name="Zwiers L.-H."/>
            <person name="Turgeon B."/>
            <person name="Goodwin S."/>
            <person name="Spatafora J."/>
            <person name="Crous P."/>
            <person name="Grigoriev I."/>
        </authorList>
    </citation>
    <scope>NUCLEOTIDE SEQUENCE [LARGE SCALE GENOMIC DNA]</scope>
    <source>
        <strain evidence="3">CBS 304.66</strain>
    </source>
</reference>
<accession>A0A9P4JXP7</accession>
<evidence type="ECO:0000256" key="1">
    <source>
        <dbReference type="SAM" id="MobiDB-lite"/>
    </source>
</evidence>